<dbReference type="EMBL" id="JEMT01022489">
    <property type="protein sequence ID" value="EXX65179.1"/>
    <property type="molecule type" value="Genomic_DNA"/>
</dbReference>
<dbReference type="SUPFAM" id="SSF47095">
    <property type="entry name" value="HMG-box"/>
    <property type="match status" value="1"/>
</dbReference>
<keyword evidence="1" id="KW-0539">Nucleus</keyword>
<keyword evidence="1" id="KW-0238">DNA-binding</keyword>
<dbReference type="AlphaFoldDB" id="A0A015KCH8"/>
<dbReference type="InterPro" id="IPR036910">
    <property type="entry name" value="HMG_box_dom_sf"/>
</dbReference>
<dbReference type="SMR" id="A0A015KCH8"/>
<dbReference type="PROSITE" id="PS50118">
    <property type="entry name" value="HMG_BOX_2"/>
    <property type="match status" value="1"/>
</dbReference>
<gene>
    <name evidence="3" type="ORF">RirG_135780</name>
</gene>
<evidence type="ECO:0000256" key="1">
    <source>
        <dbReference type="PROSITE-ProRule" id="PRU00267"/>
    </source>
</evidence>
<dbReference type="Gene3D" id="1.10.30.10">
    <property type="entry name" value="High mobility group box domain"/>
    <property type="match status" value="1"/>
</dbReference>
<proteinExistence type="predicted"/>
<dbReference type="HOGENOM" id="CLU_098747_0_0_1"/>
<protein>
    <recommendedName>
        <fullName evidence="2">HMG box domain-containing protein</fullName>
    </recommendedName>
</protein>
<dbReference type="GO" id="GO:0003677">
    <property type="term" value="F:DNA binding"/>
    <property type="evidence" value="ECO:0007669"/>
    <property type="project" value="UniProtKB-UniRule"/>
</dbReference>
<organism evidence="3 4">
    <name type="scientific">Rhizophagus irregularis (strain DAOM 197198w)</name>
    <name type="common">Glomus intraradices</name>
    <dbReference type="NCBI Taxonomy" id="1432141"/>
    <lineage>
        <taxon>Eukaryota</taxon>
        <taxon>Fungi</taxon>
        <taxon>Fungi incertae sedis</taxon>
        <taxon>Mucoromycota</taxon>
        <taxon>Glomeromycotina</taxon>
        <taxon>Glomeromycetes</taxon>
        <taxon>Glomerales</taxon>
        <taxon>Glomeraceae</taxon>
        <taxon>Rhizophagus</taxon>
    </lineage>
</organism>
<sequence>MVEIKFQVQSLATSLIKRLNRENIFPPLLNDPESFVAPTGSRAKRPFNSFLIFRRNVCKEANRKGTRNMRVISKAAGVLWNDATPEEKKEYKTLAKRVHEIHELRNTTSFKIELTGQPPKAPSISRPLPLPFPSSMLSSMLETLPNSDQSNTTGTLFNNDNKIIIFNYKDPDGEFHILPYDGFNHLE</sequence>
<dbReference type="InterPro" id="IPR009071">
    <property type="entry name" value="HMG_box_dom"/>
</dbReference>
<feature type="domain" description="HMG box" evidence="2">
    <location>
        <begin position="43"/>
        <end position="111"/>
    </location>
</feature>
<reference evidence="3 4" key="1">
    <citation type="submission" date="2014-02" db="EMBL/GenBank/DDBJ databases">
        <title>Single nucleus genome sequencing reveals high similarity among nuclei of an endomycorrhizal fungus.</title>
        <authorList>
            <person name="Lin K."/>
            <person name="Geurts R."/>
            <person name="Zhang Z."/>
            <person name="Limpens E."/>
            <person name="Saunders D.G."/>
            <person name="Mu D."/>
            <person name="Pang E."/>
            <person name="Cao H."/>
            <person name="Cha H."/>
            <person name="Lin T."/>
            <person name="Zhou Q."/>
            <person name="Shang Y."/>
            <person name="Li Y."/>
            <person name="Ivanov S."/>
            <person name="Sharma T."/>
            <person name="Velzen R.V."/>
            <person name="Ruijter N.D."/>
            <person name="Aanen D.K."/>
            <person name="Win J."/>
            <person name="Kamoun S."/>
            <person name="Bisseling T."/>
            <person name="Huang S."/>
        </authorList>
    </citation>
    <scope>NUCLEOTIDE SEQUENCE [LARGE SCALE GENOMIC DNA]</scope>
    <source>
        <strain evidence="4">DAOM197198w</strain>
    </source>
</reference>
<keyword evidence="4" id="KW-1185">Reference proteome</keyword>
<evidence type="ECO:0000313" key="3">
    <source>
        <dbReference type="EMBL" id="EXX65179.1"/>
    </source>
</evidence>
<dbReference type="Proteomes" id="UP000022910">
    <property type="component" value="Unassembled WGS sequence"/>
</dbReference>
<comment type="caution">
    <text evidence="3">The sequence shown here is derived from an EMBL/GenBank/DDBJ whole genome shotgun (WGS) entry which is preliminary data.</text>
</comment>
<feature type="DNA-binding region" description="HMG box" evidence="1">
    <location>
        <begin position="43"/>
        <end position="111"/>
    </location>
</feature>
<dbReference type="GO" id="GO:0005634">
    <property type="term" value="C:nucleus"/>
    <property type="evidence" value="ECO:0007669"/>
    <property type="project" value="UniProtKB-UniRule"/>
</dbReference>
<dbReference type="OrthoDB" id="6247875at2759"/>
<dbReference type="Pfam" id="PF00505">
    <property type="entry name" value="HMG_box"/>
    <property type="match status" value="1"/>
</dbReference>
<accession>A0A015KCH8</accession>
<name>A0A015KCH8_RHIIW</name>
<evidence type="ECO:0000313" key="4">
    <source>
        <dbReference type="Proteomes" id="UP000022910"/>
    </source>
</evidence>
<evidence type="ECO:0000259" key="2">
    <source>
        <dbReference type="PROSITE" id="PS50118"/>
    </source>
</evidence>